<reference evidence="2 3" key="1">
    <citation type="submission" date="2013-09" db="EMBL/GenBank/DDBJ databases">
        <authorList>
            <person name="Zeng Z."/>
            <person name="Chen C."/>
        </authorList>
    </citation>
    <scope>NUCLEOTIDE SEQUENCE [LARGE SCALE GENOMIC DNA]</scope>
    <source>
        <strain evidence="2 3">WB 4.1-42</strain>
    </source>
</reference>
<proteinExistence type="predicted"/>
<feature type="transmembrane region" description="Helical" evidence="1">
    <location>
        <begin position="6"/>
        <end position="29"/>
    </location>
</feature>
<keyword evidence="1" id="KW-0812">Transmembrane</keyword>
<organism evidence="2 3">
    <name type="scientific">Flavobacterium subsaxonicum WB 4.1-42 = DSM 21790</name>
    <dbReference type="NCBI Taxonomy" id="1121898"/>
    <lineage>
        <taxon>Bacteria</taxon>
        <taxon>Pseudomonadati</taxon>
        <taxon>Bacteroidota</taxon>
        <taxon>Flavobacteriia</taxon>
        <taxon>Flavobacteriales</taxon>
        <taxon>Flavobacteriaceae</taxon>
        <taxon>Flavobacterium</taxon>
    </lineage>
</organism>
<protein>
    <submittedName>
        <fullName evidence="2">Uncharacterized protein</fullName>
    </submittedName>
</protein>
<dbReference type="STRING" id="1121898.GCA_000422725_03685"/>
<evidence type="ECO:0000256" key="1">
    <source>
        <dbReference type="SAM" id="Phobius"/>
    </source>
</evidence>
<evidence type="ECO:0000313" key="2">
    <source>
        <dbReference type="EMBL" id="KGO91748.1"/>
    </source>
</evidence>
<dbReference type="EMBL" id="JRLY01000015">
    <property type="protein sequence ID" value="KGO91748.1"/>
    <property type="molecule type" value="Genomic_DNA"/>
</dbReference>
<keyword evidence="3" id="KW-1185">Reference proteome</keyword>
<dbReference type="RefSeq" id="WP_026989780.1">
    <property type="nucleotide sequence ID" value="NZ_JRLY01000015.1"/>
</dbReference>
<gene>
    <name evidence="2" type="ORF">Q766_16020</name>
</gene>
<accession>A0A0A2MJV8</accession>
<dbReference type="AlphaFoldDB" id="A0A0A2MJV8"/>
<sequence length="64" mass="8003">MLYYLLKYSFYTTIGVILYFGFFMLINLLTTKRPKKDIFEDEEENNPYIRRHLIQRRKEYSKLK</sequence>
<name>A0A0A2MJV8_9FLAO</name>
<comment type="caution">
    <text evidence="2">The sequence shown here is derived from an EMBL/GenBank/DDBJ whole genome shotgun (WGS) entry which is preliminary data.</text>
</comment>
<keyword evidence="1" id="KW-0472">Membrane</keyword>
<keyword evidence="1" id="KW-1133">Transmembrane helix</keyword>
<dbReference type="Proteomes" id="UP000030111">
    <property type="component" value="Unassembled WGS sequence"/>
</dbReference>
<evidence type="ECO:0000313" key="3">
    <source>
        <dbReference type="Proteomes" id="UP000030111"/>
    </source>
</evidence>